<dbReference type="CDD" id="cd00383">
    <property type="entry name" value="trans_reg_C"/>
    <property type="match status" value="1"/>
</dbReference>
<dbReference type="Proteomes" id="UP000198823">
    <property type="component" value="Unassembled WGS sequence"/>
</dbReference>
<keyword evidence="4" id="KW-0805">Transcription regulation</keyword>
<dbReference type="STRING" id="426756.SAMN04488126_11345"/>
<dbReference type="SMART" id="SM00448">
    <property type="entry name" value="REC"/>
    <property type="match status" value="1"/>
</dbReference>
<dbReference type="PANTHER" id="PTHR48111">
    <property type="entry name" value="REGULATOR OF RPOS"/>
    <property type="match status" value="1"/>
</dbReference>
<evidence type="ECO:0000256" key="4">
    <source>
        <dbReference type="ARBA" id="ARBA00023015"/>
    </source>
</evidence>
<dbReference type="SMART" id="SM00862">
    <property type="entry name" value="Trans_reg_C"/>
    <property type="match status" value="1"/>
</dbReference>
<evidence type="ECO:0000259" key="10">
    <source>
        <dbReference type="PROSITE" id="PS51755"/>
    </source>
</evidence>
<dbReference type="InterPro" id="IPR001867">
    <property type="entry name" value="OmpR/PhoB-type_DNA-bd"/>
</dbReference>
<dbReference type="GO" id="GO:0006355">
    <property type="term" value="P:regulation of DNA-templated transcription"/>
    <property type="evidence" value="ECO:0007669"/>
    <property type="project" value="InterPro"/>
</dbReference>
<dbReference type="SUPFAM" id="SSF46894">
    <property type="entry name" value="C-terminal effector domain of the bipartite response regulators"/>
    <property type="match status" value="1"/>
</dbReference>
<reference evidence="11 12" key="1">
    <citation type="submission" date="2016-10" db="EMBL/GenBank/DDBJ databases">
        <authorList>
            <person name="de Groot N.N."/>
        </authorList>
    </citation>
    <scope>NUCLEOTIDE SEQUENCE [LARGE SCALE GENOMIC DNA]</scope>
    <source>
        <strain evidence="11 12">CGMCC 1.6762</strain>
    </source>
</reference>
<dbReference type="Gene3D" id="3.40.50.2300">
    <property type="match status" value="1"/>
</dbReference>
<dbReference type="FunFam" id="1.10.10.10:FF:000018">
    <property type="entry name" value="DNA-binding response regulator ResD"/>
    <property type="match status" value="1"/>
</dbReference>
<dbReference type="InterPro" id="IPR001789">
    <property type="entry name" value="Sig_transdc_resp-reg_receiver"/>
</dbReference>
<accession>A0A1G7EE57</accession>
<dbReference type="SUPFAM" id="SSF52172">
    <property type="entry name" value="CheY-like"/>
    <property type="match status" value="1"/>
</dbReference>
<keyword evidence="6" id="KW-0804">Transcription</keyword>
<keyword evidence="5 8" id="KW-0238">DNA-binding</keyword>
<dbReference type="PROSITE" id="PS51755">
    <property type="entry name" value="OMPR_PHOB"/>
    <property type="match status" value="1"/>
</dbReference>
<dbReference type="GO" id="GO:0005829">
    <property type="term" value="C:cytosol"/>
    <property type="evidence" value="ECO:0007669"/>
    <property type="project" value="TreeGrafter"/>
</dbReference>
<dbReference type="InterPro" id="IPR011006">
    <property type="entry name" value="CheY-like_superfamily"/>
</dbReference>
<evidence type="ECO:0000256" key="1">
    <source>
        <dbReference type="ARBA" id="ARBA00004496"/>
    </source>
</evidence>
<evidence type="ECO:0000256" key="5">
    <source>
        <dbReference type="ARBA" id="ARBA00023125"/>
    </source>
</evidence>
<evidence type="ECO:0000256" key="8">
    <source>
        <dbReference type="PROSITE-ProRule" id="PRU01091"/>
    </source>
</evidence>
<evidence type="ECO:0000256" key="3">
    <source>
        <dbReference type="ARBA" id="ARBA00023012"/>
    </source>
</evidence>
<dbReference type="InterPro" id="IPR039420">
    <property type="entry name" value="WalR-like"/>
</dbReference>
<name>A0A1G7EE57_9BACL</name>
<feature type="domain" description="OmpR/PhoB-type" evidence="10">
    <location>
        <begin position="137"/>
        <end position="236"/>
    </location>
</feature>
<evidence type="ECO:0000256" key="6">
    <source>
        <dbReference type="ARBA" id="ARBA00023163"/>
    </source>
</evidence>
<feature type="domain" description="Response regulatory" evidence="9">
    <location>
        <begin position="5"/>
        <end position="119"/>
    </location>
</feature>
<dbReference type="GO" id="GO:0032993">
    <property type="term" value="C:protein-DNA complex"/>
    <property type="evidence" value="ECO:0007669"/>
    <property type="project" value="TreeGrafter"/>
</dbReference>
<dbReference type="Gene3D" id="1.10.10.10">
    <property type="entry name" value="Winged helix-like DNA-binding domain superfamily/Winged helix DNA-binding domain"/>
    <property type="match status" value="1"/>
</dbReference>
<feature type="DNA-binding region" description="OmpR/PhoB-type" evidence="8">
    <location>
        <begin position="137"/>
        <end position="236"/>
    </location>
</feature>
<evidence type="ECO:0000256" key="7">
    <source>
        <dbReference type="PROSITE-ProRule" id="PRU00169"/>
    </source>
</evidence>
<dbReference type="EMBL" id="FNAR01000013">
    <property type="protein sequence ID" value="SDE61953.1"/>
    <property type="molecule type" value="Genomic_DNA"/>
</dbReference>
<dbReference type="CDD" id="cd19937">
    <property type="entry name" value="REC_OmpR_BsPhoP-like"/>
    <property type="match status" value="1"/>
</dbReference>
<dbReference type="GO" id="GO:0000976">
    <property type="term" value="F:transcription cis-regulatory region binding"/>
    <property type="evidence" value="ECO:0007669"/>
    <property type="project" value="TreeGrafter"/>
</dbReference>
<dbReference type="GO" id="GO:0000156">
    <property type="term" value="F:phosphorelay response regulator activity"/>
    <property type="evidence" value="ECO:0007669"/>
    <property type="project" value="TreeGrafter"/>
</dbReference>
<protein>
    <submittedName>
        <fullName evidence="11">Two-component system, OmpR family, alkaline phosphatase synthesis response regulator PhoP</fullName>
    </submittedName>
</protein>
<feature type="modified residue" description="4-aspartylphosphate" evidence="7">
    <location>
        <position position="54"/>
    </location>
</feature>
<dbReference type="FunFam" id="3.40.50.2300:FF:000001">
    <property type="entry name" value="DNA-binding response regulator PhoB"/>
    <property type="match status" value="1"/>
</dbReference>
<dbReference type="InterPro" id="IPR036388">
    <property type="entry name" value="WH-like_DNA-bd_sf"/>
</dbReference>
<sequence length="240" mass="27211">MIVKRILVVDDERPILTLLEYNLKQAGYEVITAADGEEGLQKAESEIPDLIVLDLMLPKLDGMDVCRTLRQKGVNTPIIMLTAKSDELEKILGLELGADDYMTKPFSPREVVARVKAVLRRSESSASGQPEEGERKEAVYESGPLKVYPERFEAYKDGVSLEFTPKEFELLVHMISNRNRVMSRDQLLSAVWNYDFAGDTRIVDVHISHLRDKIEENTRRPVFIKTIRGTGYKFEGPPEG</sequence>
<comment type="subcellular location">
    <subcellularLocation>
        <location evidence="1">Cytoplasm</location>
    </subcellularLocation>
</comment>
<evidence type="ECO:0000313" key="12">
    <source>
        <dbReference type="Proteomes" id="UP000198823"/>
    </source>
</evidence>
<dbReference type="Pfam" id="PF00072">
    <property type="entry name" value="Response_reg"/>
    <property type="match status" value="1"/>
</dbReference>
<dbReference type="InterPro" id="IPR016032">
    <property type="entry name" value="Sig_transdc_resp-reg_C-effctor"/>
</dbReference>
<dbReference type="Pfam" id="PF00486">
    <property type="entry name" value="Trans_reg_C"/>
    <property type="match status" value="1"/>
</dbReference>
<proteinExistence type="predicted"/>
<dbReference type="PROSITE" id="PS50110">
    <property type="entry name" value="RESPONSE_REGULATORY"/>
    <property type="match status" value="1"/>
</dbReference>
<dbReference type="Gene3D" id="6.10.250.690">
    <property type="match status" value="1"/>
</dbReference>
<evidence type="ECO:0000313" key="11">
    <source>
        <dbReference type="EMBL" id="SDE61953.1"/>
    </source>
</evidence>
<organism evidence="11 12">
    <name type="scientific">Bhargavaea beijingensis</name>
    <dbReference type="NCBI Taxonomy" id="426756"/>
    <lineage>
        <taxon>Bacteria</taxon>
        <taxon>Bacillati</taxon>
        <taxon>Bacillota</taxon>
        <taxon>Bacilli</taxon>
        <taxon>Bacillales</taxon>
        <taxon>Caryophanaceae</taxon>
        <taxon>Bhargavaea</taxon>
    </lineage>
</organism>
<evidence type="ECO:0000259" key="9">
    <source>
        <dbReference type="PROSITE" id="PS50110"/>
    </source>
</evidence>
<evidence type="ECO:0000256" key="2">
    <source>
        <dbReference type="ARBA" id="ARBA00022553"/>
    </source>
</evidence>
<keyword evidence="3" id="KW-0902">Two-component regulatory system</keyword>
<dbReference type="AlphaFoldDB" id="A0A1G7EE57"/>
<dbReference type="PANTHER" id="PTHR48111:SF73">
    <property type="entry name" value="ALKALINE PHOSPHATASE SYNTHESIS TRANSCRIPTIONAL REGULATORY PROTEIN PHOP"/>
    <property type="match status" value="1"/>
</dbReference>
<keyword evidence="2 7" id="KW-0597">Phosphoprotein</keyword>
<gene>
    <name evidence="11" type="ORF">SAMN04488126_11345</name>
</gene>